<sequence length="477" mass="52475">MSERLSQRSLPQVNAGVRAPTYDWQRLEPGIVHLGLGAFHRAHQAVFTEDAILHSGGNWGITGVSMRSDSVARQLLPQDCLYSVLAEDGREQSLRVVAVVRNVLVAATQLEAVCQAIASPRTRIVSLTITEKGYCTGADGCSLDRDHVQLRSDLDNPQQPTSAIGVLALALERRRLQGGQPLTLISCDNLSANGRVLAAVLREYAGLVFPELSGWLEEHTRYPCSMVDRIVPAAAARQQAAQSAMLGLDDKAAIATERFNQWIIEDDFCSERPAWDAVGVQFVDNILPYERIKLGLVNATHSAIAYAGLLAGRETVDEVVSDPTLGGYVHRLMTRSLVPALSVPAGFDLNSYVEQLWVRFSNPCLRHRCAQIAMDGSEKISQRWLPVLQQATRPEELLKALACWCYYVLDSALDISDPRADQLLALRASGDPTRLQGVLAYARITAESVPGYPQLCEQLEQNINRIRREGVRAFLAE</sequence>
<accession>A0A4R5LT37</accession>
<dbReference type="SUPFAM" id="SSF48179">
    <property type="entry name" value="6-phosphogluconate dehydrogenase C-terminal domain-like"/>
    <property type="match status" value="1"/>
</dbReference>
<dbReference type="SUPFAM" id="SSF51735">
    <property type="entry name" value="NAD(P)-binding Rossmann-fold domains"/>
    <property type="match status" value="1"/>
</dbReference>
<dbReference type="OrthoDB" id="271711at2"/>
<dbReference type="InterPro" id="IPR013131">
    <property type="entry name" value="Mannitol_DH_N"/>
</dbReference>
<organism evidence="4 5">
    <name type="scientific">Seongchinamella unica</name>
    <dbReference type="NCBI Taxonomy" id="2547392"/>
    <lineage>
        <taxon>Bacteria</taxon>
        <taxon>Pseudomonadati</taxon>
        <taxon>Pseudomonadota</taxon>
        <taxon>Gammaproteobacteria</taxon>
        <taxon>Cellvibrionales</taxon>
        <taxon>Halieaceae</taxon>
        <taxon>Seongchinamella</taxon>
    </lineage>
</organism>
<evidence type="ECO:0000313" key="5">
    <source>
        <dbReference type="Proteomes" id="UP000295554"/>
    </source>
</evidence>
<dbReference type="InterPro" id="IPR008927">
    <property type="entry name" value="6-PGluconate_DH-like_C_sf"/>
</dbReference>
<dbReference type="InterPro" id="IPR036291">
    <property type="entry name" value="NAD(P)-bd_dom_sf"/>
</dbReference>
<dbReference type="Gene3D" id="3.40.50.720">
    <property type="entry name" value="NAD(P)-binding Rossmann-like Domain"/>
    <property type="match status" value="1"/>
</dbReference>
<dbReference type="PRINTS" id="PR00084">
    <property type="entry name" value="MTLDHDRGNASE"/>
</dbReference>
<dbReference type="PANTHER" id="PTHR43362">
    <property type="entry name" value="MANNITOL DEHYDROGENASE DSF1-RELATED"/>
    <property type="match status" value="1"/>
</dbReference>
<keyword evidence="5" id="KW-1185">Reference proteome</keyword>
<keyword evidence="1" id="KW-0560">Oxidoreductase</keyword>
<comment type="caution">
    <text evidence="4">The sequence shown here is derived from an EMBL/GenBank/DDBJ whole genome shotgun (WGS) entry which is preliminary data.</text>
</comment>
<evidence type="ECO:0000256" key="1">
    <source>
        <dbReference type="ARBA" id="ARBA00023002"/>
    </source>
</evidence>
<proteinExistence type="predicted"/>
<evidence type="ECO:0000259" key="3">
    <source>
        <dbReference type="Pfam" id="PF08125"/>
    </source>
</evidence>
<dbReference type="RefSeq" id="WP_133212731.1">
    <property type="nucleotide sequence ID" value="NZ_SMSE01000002.1"/>
</dbReference>
<evidence type="ECO:0000313" key="4">
    <source>
        <dbReference type="EMBL" id="TDG14102.1"/>
    </source>
</evidence>
<dbReference type="GO" id="GO:0016616">
    <property type="term" value="F:oxidoreductase activity, acting on the CH-OH group of donors, NAD or NADP as acceptor"/>
    <property type="evidence" value="ECO:0007669"/>
    <property type="project" value="TreeGrafter"/>
</dbReference>
<dbReference type="AlphaFoldDB" id="A0A4R5LT37"/>
<dbReference type="InterPro" id="IPR050988">
    <property type="entry name" value="Mannitol_DH/Oxidoreductase"/>
</dbReference>
<feature type="domain" description="Mannitol dehydrogenase N-terminal" evidence="2">
    <location>
        <begin position="30"/>
        <end position="276"/>
    </location>
</feature>
<dbReference type="InterPro" id="IPR013328">
    <property type="entry name" value="6PGD_dom2"/>
</dbReference>
<name>A0A4R5LT37_9GAMM</name>
<protein>
    <submittedName>
        <fullName evidence="4">Mannitol dehydrogenase family protein</fullName>
    </submittedName>
</protein>
<dbReference type="InterPro" id="IPR013118">
    <property type="entry name" value="Mannitol_DH_C"/>
</dbReference>
<dbReference type="PANTHER" id="PTHR43362:SF1">
    <property type="entry name" value="MANNITOL DEHYDROGENASE 2-RELATED"/>
    <property type="match status" value="1"/>
</dbReference>
<dbReference type="Pfam" id="PF08125">
    <property type="entry name" value="Mannitol_dh_C"/>
    <property type="match status" value="1"/>
</dbReference>
<reference evidence="4 5" key="1">
    <citation type="submission" date="2019-03" db="EMBL/GenBank/DDBJ databases">
        <title>Seongchinamella monodicae gen. nov., sp. nov., a novel member of the Gammaproteobacteria isolated from a tidal mudflat of beach.</title>
        <authorList>
            <person name="Yang H.G."/>
            <person name="Kang J.W."/>
            <person name="Lee S.D."/>
        </authorList>
    </citation>
    <scope>NUCLEOTIDE SEQUENCE [LARGE SCALE GENOMIC DNA]</scope>
    <source>
        <strain evidence="4 5">GH4-78</strain>
    </source>
</reference>
<dbReference type="EMBL" id="SMSE01000002">
    <property type="protein sequence ID" value="TDG14102.1"/>
    <property type="molecule type" value="Genomic_DNA"/>
</dbReference>
<dbReference type="Gene3D" id="1.10.1040.10">
    <property type="entry name" value="N-(1-d-carboxylethyl)-l-norvaline Dehydrogenase, domain 2"/>
    <property type="match status" value="1"/>
</dbReference>
<gene>
    <name evidence="4" type="ORF">E2F43_11500</name>
</gene>
<feature type="domain" description="Mannitol dehydrogenase C-terminal" evidence="3">
    <location>
        <begin position="285"/>
        <end position="466"/>
    </location>
</feature>
<dbReference type="InterPro" id="IPR000669">
    <property type="entry name" value="Mannitol_DH"/>
</dbReference>
<evidence type="ECO:0000259" key="2">
    <source>
        <dbReference type="Pfam" id="PF01232"/>
    </source>
</evidence>
<dbReference type="Proteomes" id="UP000295554">
    <property type="component" value="Unassembled WGS sequence"/>
</dbReference>
<dbReference type="Pfam" id="PF01232">
    <property type="entry name" value="Mannitol_dh"/>
    <property type="match status" value="1"/>
</dbReference>